<dbReference type="Proteomes" id="UP000287033">
    <property type="component" value="Unassembled WGS sequence"/>
</dbReference>
<protein>
    <submittedName>
        <fullName evidence="1">Uncharacterized protein</fullName>
    </submittedName>
</protein>
<dbReference type="STRING" id="137246.A0A401TAY4"/>
<dbReference type="GO" id="GO:0097225">
    <property type="term" value="C:sperm midpiece"/>
    <property type="evidence" value="ECO:0007669"/>
    <property type="project" value="TreeGrafter"/>
</dbReference>
<proteinExistence type="predicted"/>
<dbReference type="PANTHER" id="PTHR14919:SF0">
    <property type="entry name" value="SPERM FLAGELLAR PROTEIN 2"/>
    <property type="match status" value="1"/>
</dbReference>
<evidence type="ECO:0000313" key="1">
    <source>
        <dbReference type="EMBL" id="GCC39821.1"/>
    </source>
</evidence>
<accession>A0A401TAY4</accession>
<dbReference type="OMA" id="GDVKMIP"/>
<sequence length="120" mass="13267">INTLLDISLGYVDAGTKIEHQLILKSKEFFVNGDVKVIPDPPPLTREPSKEIPKEGELTIEQLGNLHRQFMLVAPTGKSLDMDRLLLSQPHGKVTDSQSLILSTSPLKFSISSKYAKSLI</sequence>
<evidence type="ECO:0000313" key="2">
    <source>
        <dbReference type="Proteomes" id="UP000287033"/>
    </source>
</evidence>
<dbReference type="OrthoDB" id="62528at2759"/>
<dbReference type="EMBL" id="BEZZ01027197">
    <property type="protein sequence ID" value="GCC39821.1"/>
    <property type="molecule type" value="Genomic_DNA"/>
</dbReference>
<dbReference type="GO" id="GO:0007288">
    <property type="term" value="P:sperm axoneme assembly"/>
    <property type="evidence" value="ECO:0007669"/>
    <property type="project" value="TreeGrafter"/>
</dbReference>
<reference evidence="1 2" key="1">
    <citation type="journal article" date="2018" name="Nat. Ecol. Evol.">
        <title>Shark genomes provide insights into elasmobranch evolution and the origin of vertebrates.</title>
        <authorList>
            <person name="Hara Y"/>
            <person name="Yamaguchi K"/>
            <person name="Onimaru K"/>
            <person name="Kadota M"/>
            <person name="Koyanagi M"/>
            <person name="Keeley SD"/>
            <person name="Tatsumi K"/>
            <person name="Tanaka K"/>
            <person name="Motone F"/>
            <person name="Kageyama Y"/>
            <person name="Nozu R"/>
            <person name="Adachi N"/>
            <person name="Nishimura O"/>
            <person name="Nakagawa R"/>
            <person name="Tanegashima C"/>
            <person name="Kiyatake I"/>
            <person name="Matsumoto R"/>
            <person name="Murakumo K"/>
            <person name="Nishida K"/>
            <person name="Terakita A"/>
            <person name="Kuratani S"/>
            <person name="Sato K"/>
            <person name="Hyodo S Kuraku.S."/>
        </authorList>
    </citation>
    <scope>NUCLEOTIDE SEQUENCE [LARGE SCALE GENOMIC DNA]</scope>
</reference>
<dbReference type="PANTHER" id="PTHR14919">
    <property type="entry name" value="KPL2-RELATED"/>
    <property type="match status" value="1"/>
</dbReference>
<feature type="non-terminal residue" evidence="1">
    <location>
        <position position="1"/>
    </location>
</feature>
<keyword evidence="2" id="KW-1185">Reference proteome</keyword>
<dbReference type="GO" id="GO:0002177">
    <property type="term" value="C:manchette"/>
    <property type="evidence" value="ECO:0007669"/>
    <property type="project" value="TreeGrafter"/>
</dbReference>
<organism evidence="1 2">
    <name type="scientific">Chiloscyllium punctatum</name>
    <name type="common">Brownbanded bambooshark</name>
    <name type="synonym">Hemiscyllium punctatum</name>
    <dbReference type="NCBI Taxonomy" id="137246"/>
    <lineage>
        <taxon>Eukaryota</taxon>
        <taxon>Metazoa</taxon>
        <taxon>Chordata</taxon>
        <taxon>Craniata</taxon>
        <taxon>Vertebrata</taxon>
        <taxon>Chondrichthyes</taxon>
        <taxon>Elasmobranchii</taxon>
        <taxon>Galeomorphii</taxon>
        <taxon>Galeoidea</taxon>
        <taxon>Orectolobiformes</taxon>
        <taxon>Hemiscylliidae</taxon>
        <taxon>Chiloscyllium</taxon>
    </lineage>
</organism>
<gene>
    <name evidence="1" type="ORF">chiPu_0023804</name>
</gene>
<dbReference type="InterPro" id="IPR052634">
    <property type="entry name" value="Sperm_flagellar-bone_growth"/>
</dbReference>
<name>A0A401TAY4_CHIPU</name>
<comment type="caution">
    <text evidence="1">The sequence shown here is derived from an EMBL/GenBank/DDBJ whole genome shotgun (WGS) entry which is preliminary data.</text>
</comment>
<dbReference type="AlphaFoldDB" id="A0A401TAY4"/>